<name>A0A7J7HL86_CAMSI</name>
<dbReference type="AlphaFoldDB" id="A0A7J7HL86"/>
<sequence>MLVQYLFERQREATSGLIEDTILEAEARGINGEELNNNGEFYIQRYPQLNVKVVDGSSLVVAIVLNSIPKETTQVLHRGSLSKVAYSIVSALCQREIQVSTIYKTEYEKLKLATEFGNNVVVSESYAEKIWLVGDGLSEEEQRKASKGTIFIPYSQFPPKRVRSDCLYHHSPSMMAPISLQNLDSCENWLPRRVMSASRVAGIVHALEGWNLHECGQKMFDIGLVWEATLKHGFKPL</sequence>
<dbReference type="Pfam" id="PF12076">
    <property type="entry name" value="CER1-like_C"/>
    <property type="match status" value="1"/>
</dbReference>
<keyword evidence="4" id="KW-1185">Reference proteome</keyword>
<comment type="subcellular location">
    <subcellularLocation>
        <location evidence="1">Membrane</location>
        <topology evidence="1">Multi-pass membrane protein</topology>
    </subcellularLocation>
</comment>
<reference evidence="3 4" key="2">
    <citation type="submission" date="2020-07" db="EMBL/GenBank/DDBJ databases">
        <title>Genome assembly of wild tea tree DASZ reveals pedigree and selection history of tea varieties.</title>
        <authorList>
            <person name="Zhang W."/>
        </authorList>
    </citation>
    <scope>NUCLEOTIDE SEQUENCE [LARGE SCALE GENOMIC DNA]</scope>
    <source>
        <strain evidence="4">cv. G240</strain>
        <tissue evidence="3">Leaf</tissue>
    </source>
</reference>
<protein>
    <recommendedName>
        <fullName evidence="2">Very-long-chain aldehyde decarbonylase CER1-like C-terminal domain-containing protein</fullName>
    </recommendedName>
</protein>
<accession>A0A7J7HL86</accession>
<dbReference type="EMBL" id="JACBKZ010000004">
    <property type="protein sequence ID" value="KAF5952706.1"/>
    <property type="molecule type" value="Genomic_DNA"/>
</dbReference>
<reference evidence="4" key="1">
    <citation type="journal article" date="2020" name="Nat. Commun.">
        <title>Genome assembly of wild tea tree DASZ reveals pedigree and selection history of tea varieties.</title>
        <authorList>
            <person name="Zhang W."/>
            <person name="Zhang Y."/>
            <person name="Qiu H."/>
            <person name="Guo Y."/>
            <person name="Wan H."/>
            <person name="Zhang X."/>
            <person name="Scossa F."/>
            <person name="Alseekh S."/>
            <person name="Zhang Q."/>
            <person name="Wang P."/>
            <person name="Xu L."/>
            <person name="Schmidt M.H."/>
            <person name="Jia X."/>
            <person name="Li D."/>
            <person name="Zhu A."/>
            <person name="Guo F."/>
            <person name="Chen W."/>
            <person name="Ni D."/>
            <person name="Usadel B."/>
            <person name="Fernie A.R."/>
            <person name="Wen W."/>
        </authorList>
    </citation>
    <scope>NUCLEOTIDE SEQUENCE [LARGE SCALE GENOMIC DNA]</scope>
    <source>
        <strain evidence="4">cv. G240</strain>
    </source>
</reference>
<evidence type="ECO:0000313" key="3">
    <source>
        <dbReference type="EMBL" id="KAF5952706.1"/>
    </source>
</evidence>
<evidence type="ECO:0000256" key="1">
    <source>
        <dbReference type="ARBA" id="ARBA00004141"/>
    </source>
</evidence>
<comment type="caution">
    <text evidence="3">The sequence shown here is derived from an EMBL/GenBank/DDBJ whole genome shotgun (WGS) entry which is preliminary data.</text>
</comment>
<organism evidence="3 4">
    <name type="scientific">Camellia sinensis</name>
    <name type="common">Tea plant</name>
    <name type="synonym">Thea sinensis</name>
    <dbReference type="NCBI Taxonomy" id="4442"/>
    <lineage>
        <taxon>Eukaryota</taxon>
        <taxon>Viridiplantae</taxon>
        <taxon>Streptophyta</taxon>
        <taxon>Embryophyta</taxon>
        <taxon>Tracheophyta</taxon>
        <taxon>Spermatophyta</taxon>
        <taxon>Magnoliopsida</taxon>
        <taxon>eudicotyledons</taxon>
        <taxon>Gunneridae</taxon>
        <taxon>Pentapetalae</taxon>
        <taxon>asterids</taxon>
        <taxon>Ericales</taxon>
        <taxon>Theaceae</taxon>
        <taxon>Camellia</taxon>
    </lineage>
</organism>
<dbReference type="GO" id="GO:0016020">
    <property type="term" value="C:membrane"/>
    <property type="evidence" value="ECO:0007669"/>
    <property type="project" value="UniProtKB-SubCell"/>
</dbReference>
<evidence type="ECO:0000313" key="4">
    <source>
        <dbReference type="Proteomes" id="UP000593564"/>
    </source>
</evidence>
<feature type="domain" description="Very-long-chain aldehyde decarbonylase CER1-like C-terminal" evidence="2">
    <location>
        <begin position="75"/>
        <end position="236"/>
    </location>
</feature>
<proteinExistence type="predicted"/>
<dbReference type="Proteomes" id="UP000593564">
    <property type="component" value="Unassembled WGS sequence"/>
</dbReference>
<evidence type="ECO:0000259" key="2">
    <source>
        <dbReference type="Pfam" id="PF12076"/>
    </source>
</evidence>
<gene>
    <name evidence="3" type="ORF">HYC85_010650</name>
</gene>
<dbReference type="InterPro" id="IPR021940">
    <property type="entry name" value="CER1-like_C"/>
</dbReference>